<feature type="compositionally biased region" description="Low complexity" evidence="1">
    <location>
        <begin position="12"/>
        <end position="23"/>
    </location>
</feature>
<evidence type="ECO:0000313" key="4">
    <source>
        <dbReference type="Proteomes" id="UP001152797"/>
    </source>
</evidence>
<proteinExistence type="predicted"/>
<dbReference type="EMBL" id="CAMXCT010006113">
    <property type="protein sequence ID" value="CAI4013977.1"/>
    <property type="molecule type" value="Genomic_DNA"/>
</dbReference>
<evidence type="ECO:0000313" key="2">
    <source>
        <dbReference type="EMBL" id="CAI4013977.1"/>
    </source>
</evidence>
<evidence type="ECO:0000313" key="3">
    <source>
        <dbReference type="EMBL" id="CAL1167352.1"/>
    </source>
</evidence>
<dbReference type="OrthoDB" id="445522at2759"/>
<accession>A0A9P1GKS4</accession>
<gene>
    <name evidence="2" type="ORF">C1SCF055_LOCUS38910</name>
</gene>
<reference evidence="2" key="1">
    <citation type="submission" date="2022-10" db="EMBL/GenBank/DDBJ databases">
        <authorList>
            <person name="Chen Y."/>
            <person name="Dougan E. K."/>
            <person name="Chan C."/>
            <person name="Rhodes N."/>
            <person name="Thang M."/>
        </authorList>
    </citation>
    <scope>NUCLEOTIDE SEQUENCE</scope>
</reference>
<protein>
    <submittedName>
        <fullName evidence="2">Uncharacterized protein</fullName>
    </submittedName>
</protein>
<dbReference type="AlphaFoldDB" id="A0A9P1GKS4"/>
<name>A0A9P1GKS4_9DINO</name>
<evidence type="ECO:0000256" key="1">
    <source>
        <dbReference type="SAM" id="MobiDB-lite"/>
    </source>
</evidence>
<feature type="region of interest" description="Disordered" evidence="1">
    <location>
        <begin position="1"/>
        <end position="27"/>
    </location>
</feature>
<keyword evidence="4" id="KW-1185">Reference proteome</keyword>
<dbReference type="Proteomes" id="UP001152797">
    <property type="component" value="Unassembled WGS sequence"/>
</dbReference>
<dbReference type="EMBL" id="CAMXCT020006113">
    <property type="protein sequence ID" value="CAL1167352.1"/>
    <property type="molecule type" value="Genomic_DNA"/>
</dbReference>
<comment type="caution">
    <text evidence="2">The sequence shown here is derived from an EMBL/GenBank/DDBJ whole genome shotgun (WGS) entry which is preliminary data.</text>
</comment>
<organism evidence="2">
    <name type="scientific">Cladocopium goreaui</name>
    <dbReference type="NCBI Taxonomy" id="2562237"/>
    <lineage>
        <taxon>Eukaryota</taxon>
        <taxon>Sar</taxon>
        <taxon>Alveolata</taxon>
        <taxon>Dinophyceae</taxon>
        <taxon>Suessiales</taxon>
        <taxon>Symbiodiniaceae</taxon>
        <taxon>Cladocopium</taxon>
    </lineage>
</organism>
<dbReference type="EMBL" id="CAMXCT030006113">
    <property type="protein sequence ID" value="CAL4801289.1"/>
    <property type="molecule type" value="Genomic_DNA"/>
</dbReference>
<sequence length="1014" mass="111416">MAMKRKSGQGGKAAKAAKTTKAAPNGAEFEHVKKDQKMKFASWIHSTFPPDDRLLYSKELTAGPQLLRPFHLSWRADFGLSAIIEPDNLVEIVELILLNGFRTDGGTLQGVEKLSVTKPDSAFLESKYKPLPPLPEASDTLPPFSVAYVKGWRRSVSCLIICEAIKELGIDMADLSTDYKAMGASMKSVYAIVAPYDHVQQQVLATRGISCAAGVRRPPNCFNMIRQIEVLDRAGVTEEADKVLASAANVARVYKVGPREANAIVQLSQKVTEPIQALLKDAVRKRGMRSFLTHEAIGKEIFSLAWSSGSGQYDAWNDALTNKDDNELVSLLIRRMCSDWDKQGTSRKAWSSKELVPLHVSCGGFLAFMRSLKDKIAPGEYSKHEQSLKDQFMVGALDPEIVHVLQTTVPPASLEAVSFLRAISEDIAQKHRAELEEKDRELALKVADATLNQVKAKLLADIEILKAVVPTAETEAKEAGLDLKKGQAHTKAWMEEHCKFVVANDGDNMVSSVKDIAQHISKLQEGPEGSPCQVYTLVLVDVTVFPANAKLVNGALDSLGLLLNMSAQNVGHIQLPVCHTNTSAPIVYKHRRLVEDNLMNTQKIDISQTVALHFSKPDEPHGADKRGGVQTCLHAEFARSVVAKKLGATSANWPVFYFGLLRDSQKDVIDFVEETVYTHWDGQPNAPPKTRVREVAQAPDLKLILWQNHRPVFPISLLSKFSSDSDHHAEIKKLKNLVEGMWPASSLPGDSSTAGAPLRAVESPDLSGVEVLDVSREVSLSMIPMSDFSEERLAVCPGKGGKPSVLITKTFEIYLGNPTDDEMLVQSCDIIGFYTGTFEIKIIKSAGPLEKHTIPWRLDNDMTLVAYEKKVMPLCVFMCNQARERGIGDSTVGDHEISPMTRAAGEGDSDGQAVLPYRYEVKPLESFKTNCYKSNPLGANTDSESHKPWTIGATMLGNFDKLPRQENNKTASLVWEARGVFADRSLHTTALSRKTEGVPHVQLPAACEDLGAHH</sequence>
<reference evidence="3" key="2">
    <citation type="submission" date="2024-04" db="EMBL/GenBank/DDBJ databases">
        <authorList>
            <person name="Chen Y."/>
            <person name="Shah S."/>
            <person name="Dougan E. K."/>
            <person name="Thang M."/>
            <person name="Chan C."/>
        </authorList>
    </citation>
    <scope>NUCLEOTIDE SEQUENCE [LARGE SCALE GENOMIC DNA]</scope>
</reference>